<dbReference type="PANTHER" id="PTHR43540">
    <property type="entry name" value="PEROXYUREIDOACRYLATE/UREIDOACRYLATE AMIDOHYDROLASE-RELATED"/>
    <property type="match status" value="1"/>
</dbReference>
<dbReference type="GO" id="GO:0016787">
    <property type="term" value="F:hydrolase activity"/>
    <property type="evidence" value="ECO:0007669"/>
    <property type="project" value="UniProtKB-KW"/>
</dbReference>
<dbReference type="InterPro" id="IPR050272">
    <property type="entry name" value="Isochorismatase-like_hydrls"/>
</dbReference>
<comment type="caution">
    <text evidence="3">The sequence shown here is derived from an EMBL/GenBank/DDBJ whole genome shotgun (WGS) entry which is preliminary data.</text>
</comment>
<accession>A0A109K109</accession>
<evidence type="ECO:0000259" key="2">
    <source>
        <dbReference type="Pfam" id="PF00857"/>
    </source>
</evidence>
<dbReference type="InterPro" id="IPR036380">
    <property type="entry name" value="Isochorismatase-like_sf"/>
</dbReference>
<dbReference type="AlphaFoldDB" id="A0A109K109"/>
<dbReference type="EMBL" id="LNCU01000035">
    <property type="protein sequence ID" value="KWV58763.1"/>
    <property type="molecule type" value="Genomic_DNA"/>
</dbReference>
<dbReference type="RefSeq" id="WP_066503062.1">
    <property type="nucleotide sequence ID" value="NZ_LNCU01000035.1"/>
</dbReference>
<dbReference type="Gene3D" id="3.40.50.850">
    <property type="entry name" value="Isochorismatase-like"/>
    <property type="match status" value="1"/>
</dbReference>
<dbReference type="PANTHER" id="PTHR43540:SF6">
    <property type="entry name" value="ISOCHORISMATASE-LIKE DOMAIN-CONTAINING PROTEIN"/>
    <property type="match status" value="1"/>
</dbReference>
<evidence type="ECO:0000256" key="1">
    <source>
        <dbReference type="ARBA" id="ARBA00022801"/>
    </source>
</evidence>
<protein>
    <submittedName>
        <fullName evidence="3">Isochorismatase</fullName>
    </submittedName>
</protein>
<keyword evidence="1" id="KW-0378">Hydrolase</keyword>
<feature type="domain" description="Isochorismatase-like" evidence="2">
    <location>
        <begin position="13"/>
        <end position="191"/>
    </location>
</feature>
<gene>
    <name evidence="3" type="ORF">AS156_03145</name>
</gene>
<name>A0A109K109_9BRAD</name>
<proteinExistence type="predicted"/>
<dbReference type="OrthoDB" id="9807387at2"/>
<dbReference type="SUPFAM" id="SSF52499">
    <property type="entry name" value="Isochorismatase-like hydrolases"/>
    <property type="match status" value="1"/>
</dbReference>
<dbReference type="Proteomes" id="UP000057737">
    <property type="component" value="Unassembled WGS sequence"/>
</dbReference>
<evidence type="ECO:0000313" key="4">
    <source>
        <dbReference type="Proteomes" id="UP000057737"/>
    </source>
</evidence>
<dbReference type="Pfam" id="PF00857">
    <property type="entry name" value="Isochorismatase"/>
    <property type="match status" value="1"/>
</dbReference>
<keyword evidence="4" id="KW-1185">Reference proteome</keyword>
<reference evidence="3 4" key="1">
    <citation type="submission" date="2015-11" db="EMBL/GenBank/DDBJ databases">
        <title>Draft Genome Sequence of the Strain BR 10303 (Bradyrhizobium sp.) isolated from nodules of Centrolobium paraense.</title>
        <authorList>
            <person name="Zelli J.E."/>
            <person name="Simoes-Araujo J.L."/>
            <person name="Barauna A.C."/>
            <person name="Silva K."/>
        </authorList>
    </citation>
    <scope>NUCLEOTIDE SEQUENCE [LARGE SCALE GENOMIC DNA]</scope>
    <source>
        <strain evidence="3 4">BR 10303</strain>
    </source>
</reference>
<dbReference type="InterPro" id="IPR000868">
    <property type="entry name" value="Isochorismatase-like_dom"/>
</dbReference>
<evidence type="ECO:0000313" key="3">
    <source>
        <dbReference type="EMBL" id="KWV58763.1"/>
    </source>
</evidence>
<dbReference type="CDD" id="cd00431">
    <property type="entry name" value="cysteine_hydrolases"/>
    <property type="match status" value="1"/>
</dbReference>
<sequence length="219" mass="23973">MPYQCDIIDPARTVMIVVDMQNDFVADGAKLRSAQAAAMVPRLAQTLKTCRDKGIRVIYTAHVHRRDGSDMGLYDDLYSPIADRSSLVDGSEGVEIFNDLAPAPGEHVIKKHRYSAFFSTDLDLILREWGITTVIISGTTTENCCHATARDAMFHNYRVVFLSDATGTFDYPDVGQGAMSAEQVHRATLTILAFSTAHVMMAAEMLARVKAKDGAVKAA</sequence>
<organism evidence="3 4">
    <name type="scientific">Bradyrhizobium macuxiense</name>
    <dbReference type="NCBI Taxonomy" id="1755647"/>
    <lineage>
        <taxon>Bacteria</taxon>
        <taxon>Pseudomonadati</taxon>
        <taxon>Pseudomonadota</taxon>
        <taxon>Alphaproteobacteria</taxon>
        <taxon>Hyphomicrobiales</taxon>
        <taxon>Nitrobacteraceae</taxon>
        <taxon>Bradyrhizobium</taxon>
    </lineage>
</organism>